<reference evidence="1 2" key="1">
    <citation type="submission" date="2020-04" db="EMBL/GenBank/DDBJ databases">
        <title>Massilia sp. RP-1-19 isolated from soil.</title>
        <authorList>
            <person name="Dahal R.H."/>
        </authorList>
    </citation>
    <scope>NUCLEOTIDE SEQUENCE [LARGE SCALE GENOMIC DNA]</scope>
    <source>
        <strain evidence="1 2">RP-1-19</strain>
    </source>
</reference>
<evidence type="ECO:0000313" key="1">
    <source>
        <dbReference type="EMBL" id="NML61813.1"/>
    </source>
</evidence>
<accession>A0A848HR91</accession>
<gene>
    <name evidence="1" type="ORF">HHL21_12155</name>
</gene>
<keyword evidence="2" id="KW-1185">Reference proteome</keyword>
<dbReference type="RefSeq" id="WP_169466141.1">
    <property type="nucleotide sequence ID" value="NZ_JABBGG010000006.1"/>
</dbReference>
<dbReference type="AlphaFoldDB" id="A0A848HR91"/>
<protein>
    <submittedName>
        <fullName evidence="1">Uncharacterized protein</fullName>
    </submittedName>
</protein>
<sequence>MGECKYNLSEMIERRIRRDVEPNVSAARDAIQDAIVSLIGALGISHHDAGTFDFLDNVANTYREKLVRDCMSAAVDGMTTGKPVEDPSAASVTRTTLSMIGGDTVIIAHPSMLTTDQRNQIAERAKKSLPDGVNVLVLDAGMSVAAVVKA</sequence>
<name>A0A848HR91_9BURK</name>
<proteinExistence type="predicted"/>
<comment type="caution">
    <text evidence="1">The sequence shown here is derived from an EMBL/GenBank/DDBJ whole genome shotgun (WGS) entry which is preliminary data.</text>
</comment>
<dbReference type="Proteomes" id="UP000583752">
    <property type="component" value="Unassembled WGS sequence"/>
</dbReference>
<evidence type="ECO:0000313" key="2">
    <source>
        <dbReference type="Proteomes" id="UP000583752"/>
    </source>
</evidence>
<organism evidence="1 2">
    <name type="scientific">Massilia polaris</name>
    <dbReference type="NCBI Taxonomy" id="2728846"/>
    <lineage>
        <taxon>Bacteria</taxon>
        <taxon>Pseudomonadati</taxon>
        <taxon>Pseudomonadota</taxon>
        <taxon>Betaproteobacteria</taxon>
        <taxon>Burkholderiales</taxon>
        <taxon>Oxalobacteraceae</taxon>
        <taxon>Telluria group</taxon>
        <taxon>Massilia</taxon>
    </lineage>
</organism>
<dbReference type="EMBL" id="JABBGG010000006">
    <property type="protein sequence ID" value="NML61813.1"/>
    <property type="molecule type" value="Genomic_DNA"/>
</dbReference>